<organism evidence="7 8">
    <name type="scientific">Rhizobium rhizoryzae</name>
    <dbReference type="NCBI Taxonomy" id="451876"/>
    <lineage>
        <taxon>Bacteria</taxon>
        <taxon>Pseudomonadati</taxon>
        <taxon>Pseudomonadota</taxon>
        <taxon>Alphaproteobacteria</taxon>
        <taxon>Hyphomicrobiales</taxon>
        <taxon>Rhizobiaceae</taxon>
        <taxon>Rhizobium/Agrobacterium group</taxon>
        <taxon>Rhizobium</taxon>
    </lineage>
</organism>
<dbReference type="Pfam" id="PF06769">
    <property type="entry name" value="YoeB_toxin"/>
    <property type="match status" value="1"/>
</dbReference>
<dbReference type="GO" id="GO:0006401">
    <property type="term" value="P:RNA catabolic process"/>
    <property type="evidence" value="ECO:0007669"/>
    <property type="project" value="InterPro"/>
</dbReference>
<name>A0A7W6LGI5_9HYPH</name>
<keyword evidence="5 7" id="KW-0378">Hydrolase</keyword>
<keyword evidence="4" id="KW-0255">Endonuclease</keyword>
<dbReference type="Gene3D" id="3.30.2310.20">
    <property type="entry name" value="RelE-like"/>
    <property type="match status" value="1"/>
</dbReference>
<dbReference type="RefSeq" id="WP_165136804.1">
    <property type="nucleotide sequence ID" value="NZ_CP049250.1"/>
</dbReference>
<dbReference type="EMBL" id="JACIEC010000001">
    <property type="protein sequence ID" value="MBB4142822.1"/>
    <property type="molecule type" value="Genomic_DNA"/>
</dbReference>
<evidence type="ECO:0000256" key="5">
    <source>
        <dbReference type="ARBA" id="ARBA00022801"/>
    </source>
</evidence>
<reference evidence="7 8" key="1">
    <citation type="submission" date="2020-08" db="EMBL/GenBank/DDBJ databases">
        <title>Genomic Encyclopedia of Type Strains, Phase IV (KMG-IV): sequencing the most valuable type-strain genomes for metagenomic binning, comparative biology and taxonomic classification.</title>
        <authorList>
            <person name="Goeker M."/>
        </authorList>
    </citation>
    <scope>NUCLEOTIDE SEQUENCE [LARGE SCALE GENOMIC DNA]</scope>
    <source>
        <strain evidence="7 8">DSM 29514</strain>
    </source>
</reference>
<protein>
    <recommendedName>
        <fullName evidence="6">Putative mRNA interferase YoeB</fullName>
    </recommendedName>
</protein>
<accession>A0A7W6LGI5</accession>
<dbReference type="AlphaFoldDB" id="A0A7W6LGI5"/>
<dbReference type="PANTHER" id="PTHR38039:SF1">
    <property type="entry name" value="TOXIN YOEB"/>
    <property type="match status" value="1"/>
</dbReference>
<dbReference type="InterPro" id="IPR009614">
    <property type="entry name" value="YoeB_toxin"/>
</dbReference>
<dbReference type="SUPFAM" id="SSF143011">
    <property type="entry name" value="RelE-like"/>
    <property type="match status" value="1"/>
</dbReference>
<evidence type="ECO:0000256" key="1">
    <source>
        <dbReference type="ARBA" id="ARBA00008172"/>
    </source>
</evidence>
<keyword evidence="2" id="KW-1277">Toxin-antitoxin system</keyword>
<keyword evidence="3" id="KW-0540">Nuclease</keyword>
<dbReference type="Proteomes" id="UP000519897">
    <property type="component" value="Unassembled WGS sequence"/>
</dbReference>
<evidence type="ECO:0000256" key="4">
    <source>
        <dbReference type="ARBA" id="ARBA00022759"/>
    </source>
</evidence>
<dbReference type="InterPro" id="IPR035093">
    <property type="entry name" value="RelE/ParE_toxin_dom_sf"/>
</dbReference>
<evidence type="ECO:0000256" key="2">
    <source>
        <dbReference type="ARBA" id="ARBA00022649"/>
    </source>
</evidence>
<dbReference type="GO" id="GO:0004519">
    <property type="term" value="F:endonuclease activity"/>
    <property type="evidence" value="ECO:0007669"/>
    <property type="project" value="UniProtKB-KW"/>
</dbReference>
<evidence type="ECO:0000256" key="6">
    <source>
        <dbReference type="ARBA" id="ARBA00030388"/>
    </source>
</evidence>
<gene>
    <name evidence="7" type="ORF">GGQ72_001321</name>
</gene>
<dbReference type="PANTHER" id="PTHR38039">
    <property type="entry name" value="TOXIN YOEB"/>
    <property type="match status" value="1"/>
</dbReference>
<evidence type="ECO:0000313" key="7">
    <source>
        <dbReference type="EMBL" id="MBB4142822.1"/>
    </source>
</evidence>
<proteinExistence type="inferred from homology"/>
<comment type="similarity">
    <text evidence="1">Belongs to the YoeB family.</text>
</comment>
<comment type="caution">
    <text evidence="7">The sequence shown here is derived from an EMBL/GenBank/DDBJ whole genome shotgun (WGS) entry which is preliminary data.</text>
</comment>
<dbReference type="NCBIfam" id="TIGR02116">
    <property type="entry name" value="toxin_Txe_YoeB"/>
    <property type="match status" value="1"/>
</dbReference>
<dbReference type="GO" id="GO:0016787">
    <property type="term" value="F:hydrolase activity"/>
    <property type="evidence" value="ECO:0007669"/>
    <property type="project" value="UniProtKB-KW"/>
</dbReference>
<evidence type="ECO:0000256" key="3">
    <source>
        <dbReference type="ARBA" id="ARBA00022722"/>
    </source>
</evidence>
<sequence>MKLVWTEQAWADYEFWVESDQAVVLRIHQLIKDMKRSPFSGIGKPEPLKGSLSGFWSRRITADHRIVYNVAGAGEDQRLQIIQCRYHYVK</sequence>
<evidence type="ECO:0000313" key="8">
    <source>
        <dbReference type="Proteomes" id="UP000519897"/>
    </source>
</evidence>
<keyword evidence="8" id="KW-1185">Reference proteome</keyword>
<dbReference type="GO" id="GO:0098795">
    <property type="term" value="P:global gene silencing by mRNA cleavage"/>
    <property type="evidence" value="ECO:0007669"/>
    <property type="project" value="TreeGrafter"/>
</dbReference>